<keyword evidence="14 17" id="KW-0496">Mitochondrion</keyword>
<dbReference type="GO" id="GO:0008137">
    <property type="term" value="F:NADH dehydrogenase (ubiquinone) activity"/>
    <property type="evidence" value="ECO:0007669"/>
    <property type="project" value="UniProtKB-EC"/>
</dbReference>
<dbReference type="PRINTS" id="PR01434">
    <property type="entry name" value="NADHDHGNASE5"/>
</dbReference>
<geneLocation type="mitochondrion" evidence="21"/>
<feature type="transmembrane region" description="Helical" evidence="17">
    <location>
        <begin position="206"/>
        <end position="226"/>
    </location>
</feature>
<proteinExistence type="inferred from homology"/>
<evidence type="ECO:0000256" key="12">
    <source>
        <dbReference type="ARBA" id="ARBA00023027"/>
    </source>
</evidence>
<evidence type="ECO:0000256" key="4">
    <source>
        <dbReference type="ARBA" id="ARBA00021096"/>
    </source>
</evidence>
<feature type="transmembrane region" description="Helical" evidence="17">
    <location>
        <begin position="86"/>
        <end position="103"/>
    </location>
</feature>
<feature type="transmembrane region" description="Helical" evidence="17">
    <location>
        <begin position="166"/>
        <end position="185"/>
    </location>
</feature>
<comment type="function">
    <text evidence="17">Core subunit of the mitochondrial membrane respiratory chain NADH dehydrogenase (Complex I) which catalyzes electron transfer from NADH through the respiratory chain, using ubiquinone as an electron acceptor. Essential for the catalytic activity and assembly of complex I.</text>
</comment>
<evidence type="ECO:0000256" key="15">
    <source>
        <dbReference type="ARBA" id="ARBA00023136"/>
    </source>
</evidence>
<gene>
    <name evidence="21" type="primary">ND5</name>
</gene>
<dbReference type="GO" id="GO:0005743">
    <property type="term" value="C:mitochondrial inner membrane"/>
    <property type="evidence" value="ECO:0007669"/>
    <property type="project" value="UniProtKB-SubCell"/>
</dbReference>
<evidence type="ECO:0000256" key="5">
    <source>
        <dbReference type="ARBA" id="ARBA00022448"/>
    </source>
</evidence>
<evidence type="ECO:0000256" key="6">
    <source>
        <dbReference type="ARBA" id="ARBA00022660"/>
    </source>
</evidence>
<keyword evidence="9" id="KW-1278">Translocase</keyword>
<evidence type="ECO:0000256" key="7">
    <source>
        <dbReference type="ARBA" id="ARBA00022692"/>
    </source>
</evidence>
<feature type="transmembrane region" description="Helical" evidence="17">
    <location>
        <begin position="141"/>
        <end position="160"/>
    </location>
</feature>
<evidence type="ECO:0000259" key="18">
    <source>
        <dbReference type="Pfam" id="PF00361"/>
    </source>
</evidence>
<keyword evidence="6" id="KW-0679">Respiratory chain</keyword>
<dbReference type="Pfam" id="PF00662">
    <property type="entry name" value="Proton_antipo_N"/>
    <property type="match status" value="1"/>
</dbReference>
<evidence type="ECO:0000313" key="21">
    <source>
        <dbReference type="EMBL" id="ARO34938.1"/>
    </source>
</evidence>
<feature type="transmembrane region" description="Helical" evidence="17">
    <location>
        <begin position="414"/>
        <end position="441"/>
    </location>
</feature>
<dbReference type="GO" id="GO:0015990">
    <property type="term" value="P:electron transport coupled proton transport"/>
    <property type="evidence" value="ECO:0007669"/>
    <property type="project" value="TreeGrafter"/>
</dbReference>
<evidence type="ECO:0000256" key="3">
    <source>
        <dbReference type="ARBA" id="ARBA00012944"/>
    </source>
</evidence>
<dbReference type="GO" id="GO:0003954">
    <property type="term" value="F:NADH dehydrogenase activity"/>
    <property type="evidence" value="ECO:0007669"/>
    <property type="project" value="TreeGrafter"/>
</dbReference>
<dbReference type="PANTHER" id="PTHR42829:SF2">
    <property type="entry name" value="NADH-UBIQUINONE OXIDOREDUCTASE CHAIN 5"/>
    <property type="match status" value="1"/>
</dbReference>
<dbReference type="InterPro" id="IPR001516">
    <property type="entry name" value="Proton_antipo_N"/>
</dbReference>
<feature type="transmembrane region" description="Helical" evidence="17">
    <location>
        <begin position="6"/>
        <end position="25"/>
    </location>
</feature>
<comment type="catalytic activity">
    <reaction evidence="16 17">
        <text>a ubiquinone + NADH + 5 H(+)(in) = a ubiquinol + NAD(+) + 4 H(+)(out)</text>
        <dbReference type="Rhea" id="RHEA:29091"/>
        <dbReference type="Rhea" id="RHEA-COMP:9565"/>
        <dbReference type="Rhea" id="RHEA-COMP:9566"/>
        <dbReference type="ChEBI" id="CHEBI:15378"/>
        <dbReference type="ChEBI" id="CHEBI:16389"/>
        <dbReference type="ChEBI" id="CHEBI:17976"/>
        <dbReference type="ChEBI" id="CHEBI:57540"/>
        <dbReference type="ChEBI" id="CHEBI:57945"/>
        <dbReference type="EC" id="7.1.1.2"/>
    </reaction>
</comment>
<evidence type="ECO:0000256" key="17">
    <source>
        <dbReference type="RuleBase" id="RU003404"/>
    </source>
</evidence>
<feature type="transmembrane region" description="Helical" evidence="17">
    <location>
        <begin position="372"/>
        <end position="394"/>
    </location>
</feature>
<feature type="transmembrane region" description="Helical" evidence="17">
    <location>
        <begin position="57"/>
        <end position="74"/>
    </location>
</feature>
<organism evidence="21">
    <name type="scientific">Pachycephus cruentatus</name>
    <dbReference type="NCBI Taxonomy" id="1090886"/>
    <lineage>
        <taxon>Eukaryota</taxon>
        <taxon>Metazoa</taxon>
        <taxon>Ecdysozoa</taxon>
        <taxon>Arthropoda</taxon>
        <taxon>Hexapoda</taxon>
        <taxon>Insecta</taxon>
        <taxon>Pterygota</taxon>
        <taxon>Neoptera</taxon>
        <taxon>Endopterygota</taxon>
        <taxon>Hymenoptera</taxon>
        <taxon>Cephoidea</taxon>
        <taxon>Cephidae</taxon>
        <taxon>Pachycephus</taxon>
    </lineage>
</organism>
<feature type="transmembrane region" description="Helical" evidence="17">
    <location>
        <begin position="330"/>
        <end position="352"/>
    </location>
</feature>
<evidence type="ECO:0000256" key="2">
    <source>
        <dbReference type="ARBA" id="ARBA00004448"/>
    </source>
</evidence>
<feature type="transmembrane region" description="Helical" evidence="17">
    <location>
        <begin position="486"/>
        <end position="506"/>
    </location>
</feature>
<evidence type="ECO:0000256" key="9">
    <source>
        <dbReference type="ARBA" id="ARBA00022967"/>
    </source>
</evidence>
<feature type="domain" description="NADH:quinone oxidoreductase/Mrp antiporter transmembrane" evidence="18">
    <location>
        <begin position="103"/>
        <end position="378"/>
    </location>
</feature>
<feature type="transmembrane region" description="Helical" evidence="17">
    <location>
        <begin position="109"/>
        <end position="129"/>
    </location>
</feature>
<dbReference type="Pfam" id="PF00361">
    <property type="entry name" value="Proton_antipo_M"/>
    <property type="match status" value="1"/>
</dbReference>
<keyword evidence="13 17" id="KW-0830">Ubiquinone</keyword>
<keyword evidence="11 17" id="KW-1133">Transmembrane helix</keyword>
<evidence type="ECO:0000256" key="11">
    <source>
        <dbReference type="ARBA" id="ARBA00022989"/>
    </source>
</evidence>
<keyword evidence="15 17" id="KW-0472">Membrane</keyword>
<evidence type="ECO:0000256" key="14">
    <source>
        <dbReference type="ARBA" id="ARBA00023128"/>
    </source>
</evidence>
<dbReference type="EMBL" id="KX907845">
    <property type="protein sequence ID" value="ARO34938.1"/>
    <property type="molecule type" value="Genomic_DNA"/>
</dbReference>
<comment type="function">
    <text evidence="1">Core subunit of the mitochondrial membrane respiratory chain NADH dehydrogenase (Complex I) that is believed to belong to the minimal assembly required for catalysis. Complex I functions in the transfer of electrons from NADH to the respiratory chain. The immediate electron acceptor for the enzyme is believed to be ubiquinone.</text>
</comment>
<evidence type="ECO:0000259" key="19">
    <source>
        <dbReference type="Pfam" id="PF00662"/>
    </source>
</evidence>
<feature type="transmembrane region" description="Helical" evidence="17">
    <location>
        <begin position="263"/>
        <end position="281"/>
    </location>
</feature>
<evidence type="ECO:0000256" key="16">
    <source>
        <dbReference type="ARBA" id="ARBA00049551"/>
    </source>
</evidence>
<protein>
    <recommendedName>
        <fullName evidence="4 17">NADH-ubiquinone oxidoreductase chain 5</fullName>
        <ecNumber evidence="3 17">7.1.1.2</ecNumber>
    </recommendedName>
</protein>
<keyword evidence="8" id="KW-0999">Mitochondrion inner membrane</keyword>
<feature type="domain" description="NADH-Ubiquinone oxidoreductase (complex I) chain 5 N-terminal" evidence="19">
    <location>
        <begin position="38"/>
        <end position="86"/>
    </location>
</feature>
<dbReference type="EC" id="7.1.1.2" evidence="3 17"/>
<feature type="transmembrane region" description="Helical" evidence="17">
    <location>
        <begin position="535"/>
        <end position="558"/>
    </location>
</feature>
<feature type="transmembrane region" description="Helical" evidence="17">
    <location>
        <begin position="447"/>
        <end position="466"/>
    </location>
</feature>
<dbReference type="AlphaFoldDB" id="A0A1W6Q5F1"/>
<comment type="subcellular location">
    <subcellularLocation>
        <location evidence="2">Mitochondrion inner membrane</location>
        <topology evidence="2">Multi-pass membrane protein</topology>
    </subcellularLocation>
</comment>
<feature type="transmembrane region" description="Helical" evidence="17">
    <location>
        <begin position="287"/>
        <end position="309"/>
    </location>
</feature>
<accession>A0A1W6Q5F1</accession>
<feature type="domain" description="NADH dehydrogenase subunit 5 C-terminal" evidence="20">
    <location>
        <begin position="384"/>
        <end position="557"/>
    </location>
</feature>
<name>A0A1W6Q5F1_9HYME</name>
<evidence type="ECO:0000256" key="10">
    <source>
        <dbReference type="ARBA" id="ARBA00022982"/>
    </source>
</evidence>
<dbReference type="GO" id="GO:0042773">
    <property type="term" value="P:ATP synthesis coupled electron transport"/>
    <property type="evidence" value="ECO:0007669"/>
    <property type="project" value="InterPro"/>
</dbReference>
<keyword evidence="12 17" id="KW-0520">NAD</keyword>
<dbReference type="InterPro" id="IPR010934">
    <property type="entry name" value="NADH_DH_su5_C"/>
</dbReference>
<feature type="transmembrane region" description="Helical" evidence="17">
    <location>
        <begin position="238"/>
        <end position="256"/>
    </location>
</feature>
<evidence type="ECO:0000256" key="13">
    <source>
        <dbReference type="ARBA" id="ARBA00023075"/>
    </source>
</evidence>
<dbReference type="PANTHER" id="PTHR42829">
    <property type="entry name" value="NADH-UBIQUINONE OXIDOREDUCTASE CHAIN 5"/>
    <property type="match status" value="1"/>
</dbReference>
<dbReference type="Pfam" id="PF06455">
    <property type="entry name" value="NADH5_C"/>
    <property type="match status" value="1"/>
</dbReference>
<sequence length="559" mass="65148">MISLYISFFFFFFSLMLFGLGIMFLFSKMLFLIEWGLVSINSVEIFMLFLFDWMSLIFMSFVLFISSMVLIYSFDYMKDEIYFKRFILLILLFVLSMLFMIVSPNLLSILLGWDGLGLISYCLVAYYQNVKSYNASMLTVLMNRVGDSGLMMSLSMIFYLGSWNVMFYSSVDFMIVLLFCLAALTKSAQIPFSSWLPAAMAAPTPISSLVHSSTLVTAGVYLMIRFNHLLMDSKISDLIFILSILTMFMAGVSANWEFDLKKIIALSTLSQLGLMVSILSLGEADMAFFHLLTHAMFKALLFMCAGVIIHSMKNFQDIRFMGGMTKLMPFTLISFNISNLALAGMPFLSGFYSKDLILEELMFLGESFEVLMLFLISIGLTVSYSLRMFLYSLFSEMKMVSCFSLFDENSFMNFSMIFMMIMSIFSGKMLLFFFKFSYIVLPMFMKLMVIYFSGLGILMGLMIFFFSRSYKMKMLLVKNFFSKMWFLFEIFYLIVGKFFIYAFQLVNLNEKLWNEEIYFKNFLLKSKYFFNQVNMFYIGAFKLIMFIFFYFFLFLLICL</sequence>
<evidence type="ECO:0000256" key="8">
    <source>
        <dbReference type="ARBA" id="ARBA00022792"/>
    </source>
</evidence>
<dbReference type="InterPro" id="IPR001750">
    <property type="entry name" value="ND/Mrp_TM"/>
</dbReference>
<reference evidence="21" key="1">
    <citation type="submission" date="2016-09" db="EMBL/GenBank/DDBJ databases">
        <title>The phylogeny and evolutionary history of the subfamily Cephinae (Hymenoptera: Cephidae) inferred from mitogenomes.</title>
        <authorList>
            <person name="Korkmaz E.M."/>
            <person name="Dogan O."/>
            <person name="Durel B.S."/>
            <person name="Budak M."/>
            <person name="Basibuyuk H.H."/>
        </authorList>
    </citation>
    <scope>NUCLEOTIDE SEQUENCE</scope>
</reference>
<keyword evidence="7 17" id="KW-0812">Transmembrane</keyword>
<keyword evidence="10" id="KW-0249">Electron transport</keyword>
<dbReference type="InterPro" id="IPR003945">
    <property type="entry name" value="NU5C-like"/>
</dbReference>
<comment type="similarity">
    <text evidence="17">Belongs to the complex I subunit 5 family.</text>
</comment>
<evidence type="ECO:0000256" key="1">
    <source>
        <dbReference type="ARBA" id="ARBA00003257"/>
    </source>
</evidence>
<evidence type="ECO:0000259" key="20">
    <source>
        <dbReference type="Pfam" id="PF06455"/>
    </source>
</evidence>
<keyword evidence="5 17" id="KW-0813">Transport</keyword>